<dbReference type="EMBL" id="CM011680">
    <property type="protein sequence ID" value="TMS17473.1"/>
    <property type="molecule type" value="Genomic_DNA"/>
</dbReference>
<proteinExistence type="predicted"/>
<keyword evidence="2" id="KW-1185">Reference proteome</keyword>
<evidence type="ECO:0000313" key="2">
    <source>
        <dbReference type="Proteomes" id="UP000793456"/>
    </source>
</evidence>
<accession>A0ACD3RDG1</accession>
<dbReference type="Proteomes" id="UP000793456">
    <property type="component" value="Chromosome VII"/>
</dbReference>
<reference evidence="1" key="1">
    <citation type="submission" date="2018-11" db="EMBL/GenBank/DDBJ databases">
        <title>The sequence and de novo assembly of Larimichthys crocea genome using PacBio and Hi-C technologies.</title>
        <authorList>
            <person name="Xu P."/>
            <person name="Chen B."/>
            <person name="Zhou Z."/>
            <person name="Ke Q."/>
            <person name="Wu Y."/>
            <person name="Bai H."/>
            <person name="Pu F."/>
        </authorList>
    </citation>
    <scope>NUCLEOTIDE SEQUENCE</scope>
    <source>
        <tissue evidence="1">Muscle</tissue>
    </source>
</reference>
<gene>
    <name evidence="1" type="ORF">E3U43_001542</name>
</gene>
<sequence length="104" mass="11241">MCYFSSFLQSTHESTDNQLSVSSHFSDVTWKCVCAADVIIMEKSASCRISSNVVRCLWLTEMCGTAAAAPPPSPPIKCLTSRFLFECNSSALTKHFSAFAGGSC</sequence>
<evidence type="ECO:0000313" key="1">
    <source>
        <dbReference type="EMBL" id="TMS17473.1"/>
    </source>
</evidence>
<organism evidence="1 2">
    <name type="scientific">Larimichthys crocea</name>
    <name type="common">Large yellow croaker</name>
    <name type="synonym">Pseudosciaena crocea</name>
    <dbReference type="NCBI Taxonomy" id="215358"/>
    <lineage>
        <taxon>Eukaryota</taxon>
        <taxon>Metazoa</taxon>
        <taxon>Chordata</taxon>
        <taxon>Craniata</taxon>
        <taxon>Vertebrata</taxon>
        <taxon>Euteleostomi</taxon>
        <taxon>Actinopterygii</taxon>
        <taxon>Neopterygii</taxon>
        <taxon>Teleostei</taxon>
        <taxon>Neoteleostei</taxon>
        <taxon>Acanthomorphata</taxon>
        <taxon>Eupercaria</taxon>
        <taxon>Sciaenidae</taxon>
        <taxon>Larimichthys</taxon>
    </lineage>
</organism>
<name>A0ACD3RDG1_LARCR</name>
<comment type="caution">
    <text evidence="1">The sequence shown here is derived from an EMBL/GenBank/DDBJ whole genome shotgun (WGS) entry which is preliminary data.</text>
</comment>
<protein>
    <submittedName>
        <fullName evidence="1">Uncharacterized protein</fullName>
    </submittedName>
</protein>